<feature type="region of interest" description="Disordered" evidence="1">
    <location>
        <begin position="1"/>
        <end position="56"/>
    </location>
</feature>
<gene>
    <name evidence="3" type="ORF">D9V29_04515</name>
</gene>
<evidence type="ECO:0000313" key="3">
    <source>
        <dbReference type="EMBL" id="RLP72608.1"/>
    </source>
</evidence>
<comment type="caution">
    <text evidence="3">The sequence shown here is derived from an EMBL/GenBank/DDBJ whole genome shotgun (WGS) entry which is preliminary data.</text>
</comment>
<protein>
    <submittedName>
        <fullName evidence="3">DUF3043 domain-containing protein</fullName>
    </submittedName>
</protein>
<proteinExistence type="predicted"/>
<feature type="transmembrane region" description="Helical" evidence="2">
    <location>
        <begin position="104"/>
        <end position="123"/>
    </location>
</feature>
<keyword evidence="4" id="KW-1185">Reference proteome</keyword>
<keyword evidence="2" id="KW-1133">Transmembrane helix</keyword>
<dbReference type="InterPro" id="IPR021403">
    <property type="entry name" value="DUF3043"/>
</dbReference>
<accession>A0A3L6ZY14</accession>
<dbReference type="OrthoDB" id="5194448at2"/>
<evidence type="ECO:0000313" key="4">
    <source>
        <dbReference type="Proteomes" id="UP000270299"/>
    </source>
</evidence>
<evidence type="ECO:0000256" key="2">
    <source>
        <dbReference type="SAM" id="Phobius"/>
    </source>
</evidence>
<dbReference type="EMBL" id="RCUV01000005">
    <property type="protein sequence ID" value="RLP72608.1"/>
    <property type="molecule type" value="Genomic_DNA"/>
</dbReference>
<feature type="transmembrane region" description="Helical" evidence="2">
    <location>
        <begin position="129"/>
        <end position="151"/>
    </location>
</feature>
<dbReference type="AlphaFoldDB" id="A0A3L6ZY14"/>
<name>A0A3L6ZY14_9MICO</name>
<keyword evidence="2" id="KW-0812">Transmembrane</keyword>
<dbReference type="Pfam" id="PF11241">
    <property type="entry name" value="DUF3043"/>
    <property type="match status" value="1"/>
</dbReference>
<reference evidence="3 4" key="1">
    <citation type="submission" date="2018-10" db="EMBL/GenBank/DDBJ databases">
        <authorList>
            <person name="Li J."/>
        </authorList>
    </citation>
    <scope>NUCLEOTIDE SEQUENCE [LARGE SCALE GENOMIC DNA]</scope>
    <source>
        <strain evidence="3 4">CCTCC AB209002</strain>
    </source>
</reference>
<dbReference type="Proteomes" id="UP000270299">
    <property type="component" value="Unassembled WGS sequence"/>
</dbReference>
<keyword evidence="2" id="KW-0472">Membrane</keyword>
<organism evidence="3 4">
    <name type="scientific">Mycetocola manganoxydans</name>
    <dbReference type="NCBI Taxonomy" id="699879"/>
    <lineage>
        <taxon>Bacteria</taxon>
        <taxon>Bacillati</taxon>
        <taxon>Actinomycetota</taxon>
        <taxon>Actinomycetes</taxon>
        <taxon>Micrococcales</taxon>
        <taxon>Microbacteriaceae</taxon>
        <taxon>Mycetocola</taxon>
    </lineage>
</organism>
<feature type="compositionally biased region" description="Polar residues" evidence="1">
    <location>
        <begin position="1"/>
        <end position="10"/>
    </location>
</feature>
<sequence length="198" mass="22289">MVTKHTSGSSPEPIIETAEETADRLAGNSGKGRPTPTRREREALNKRPLVPGDRKEAAKAAKAKMAEQREKARIGLAAGDERYLPARDRGVQKRFVRDYVDSRFNIGEFLIPVMFLVILLTLFPPLVQVYAMLLLWVFFAIAVLDAVWLGMSVKRKLAAKYGADGVERGVRWYAAMRAFQMRVLRLPKPQVKRGQRPA</sequence>
<evidence type="ECO:0000256" key="1">
    <source>
        <dbReference type="SAM" id="MobiDB-lite"/>
    </source>
</evidence>